<feature type="domain" description="Solute-binding protein family 3/N-terminal" evidence="2">
    <location>
        <begin position="12"/>
        <end position="241"/>
    </location>
</feature>
<proteinExistence type="predicted"/>
<dbReference type="EMBL" id="MAAO01000008">
    <property type="protein sequence ID" value="OUR95345.1"/>
    <property type="molecule type" value="Genomic_DNA"/>
</dbReference>
<protein>
    <recommendedName>
        <fullName evidence="2">Solute-binding protein family 3/N-terminal domain-containing protein</fullName>
    </recommendedName>
</protein>
<accession>A0A1Y5F4N5</accession>
<evidence type="ECO:0000313" key="3">
    <source>
        <dbReference type="EMBL" id="OUR95345.1"/>
    </source>
</evidence>
<organism evidence="3 4">
    <name type="scientific">Halobacteriovorax marinus</name>
    <dbReference type="NCBI Taxonomy" id="97084"/>
    <lineage>
        <taxon>Bacteria</taxon>
        <taxon>Pseudomonadati</taxon>
        <taxon>Bdellovibrionota</taxon>
        <taxon>Bacteriovoracia</taxon>
        <taxon>Bacteriovoracales</taxon>
        <taxon>Halobacteriovoraceae</taxon>
        <taxon>Halobacteriovorax</taxon>
    </lineage>
</organism>
<dbReference type="SMART" id="SM00062">
    <property type="entry name" value="PBPb"/>
    <property type="match status" value="1"/>
</dbReference>
<name>A0A1Y5F4N5_9BACT</name>
<dbReference type="PANTHER" id="PTHR35936">
    <property type="entry name" value="MEMBRANE-BOUND LYTIC MUREIN TRANSGLYCOSYLASE F"/>
    <property type="match status" value="1"/>
</dbReference>
<evidence type="ECO:0000259" key="2">
    <source>
        <dbReference type="SMART" id="SM00062"/>
    </source>
</evidence>
<dbReference type="Pfam" id="PF00497">
    <property type="entry name" value="SBP_bac_3"/>
    <property type="match status" value="1"/>
</dbReference>
<dbReference type="SUPFAM" id="SSF53850">
    <property type="entry name" value="Periplasmic binding protein-like II"/>
    <property type="match status" value="1"/>
</dbReference>
<gene>
    <name evidence="3" type="ORF">A9Q84_16030</name>
</gene>
<sequence>MSFAGEISPNQEIFICAEDAGWPPFSIPASESKEQFRGYNLDLIKIIFKKHNIKYKIIIRPWKRCLYDGKNGDINIVLDAAKNPQRTKDYLLTEPIYQLTPIFFFSNEHLKSMHKPATVKELLELGTICGQKGYTYNNFGFKNSDVVMISKEITNVFDLVVKKRCVVGLTRKEVLLSKLKNYKQAKLISHQSIVNATKEPFYWLINKNFKYAKDLKKIIDSEIKQLYRSGKAQKLLNDYYRL</sequence>
<evidence type="ECO:0000313" key="4">
    <source>
        <dbReference type="Proteomes" id="UP000196531"/>
    </source>
</evidence>
<dbReference type="Gene3D" id="3.40.190.10">
    <property type="entry name" value="Periplasmic binding protein-like II"/>
    <property type="match status" value="2"/>
</dbReference>
<comment type="caution">
    <text evidence="3">The sequence shown here is derived from an EMBL/GenBank/DDBJ whole genome shotgun (WGS) entry which is preliminary data.</text>
</comment>
<evidence type="ECO:0000256" key="1">
    <source>
        <dbReference type="ARBA" id="ARBA00022729"/>
    </source>
</evidence>
<keyword evidence="1" id="KW-0732">Signal</keyword>
<dbReference type="AlphaFoldDB" id="A0A1Y5F4N5"/>
<dbReference type="PANTHER" id="PTHR35936:SF35">
    <property type="entry name" value="L-CYSTINE-BINDING PROTEIN TCYJ"/>
    <property type="match status" value="1"/>
</dbReference>
<dbReference type="InterPro" id="IPR001638">
    <property type="entry name" value="Solute-binding_3/MltF_N"/>
</dbReference>
<dbReference type="Proteomes" id="UP000196531">
    <property type="component" value="Unassembled WGS sequence"/>
</dbReference>
<reference evidence="4" key="1">
    <citation type="journal article" date="2017" name="Proc. Natl. Acad. Sci. U.S.A.">
        <title>Simulation of Deepwater Horizon oil plume reveals substrate specialization within a complex community of hydrocarbon-degraders.</title>
        <authorList>
            <person name="Hu P."/>
            <person name="Dubinsky E.A."/>
            <person name="Probst A.J."/>
            <person name="Wang J."/>
            <person name="Sieber C.M.K."/>
            <person name="Tom L.M."/>
            <person name="Gardinali P."/>
            <person name="Banfield J.F."/>
            <person name="Atlas R.M."/>
            <person name="Andersen G.L."/>
        </authorList>
    </citation>
    <scope>NUCLEOTIDE SEQUENCE [LARGE SCALE GENOMIC DNA]</scope>
</reference>